<proteinExistence type="predicted"/>
<accession>X1B628</accession>
<evidence type="ECO:0000313" key="1">
    <source>
        <dbReference type="EMBL" id="GAG79628.1"/>
    </source>
</evidence>
<dbReference type="AlphaFoldDB" id="X1B628"/>
<gene>
    <name evidence="1" type="ORF">S01H4_31342</name>
</gene>
<name>X1B628_9ZZZZ</name>
<dbReference type="EMBL" id="BART01016274">
    <property type="protein sequence ID" value="GAG79628.1"/>
    <property type="molecule type" value="Genomic_DNA"/>
</dbReference>
<organism evidence="1">
    <name type="scientific">marine sediment metagenome</name>
    <dbReference type="NCBI Taxonomy" id="412755"/>
    <lineage>
        <taxon>unclassified sequences</taxon>
        <taxon>metagenomes</taxon>
        <taxon>ecological metagenomes</taxon>
    </lineage>
</organism>
<reference evidence="1" key="1">
    <citation type="journal article" date="2014" name="Front. Microbiol.">
        <title>High frequency of phylogenetically diverse reductive dehalogenase-homologous genes in deep subseafloor sedimentary metagenomes.</title>
        <authorList>
            <person name="Kawai M."/>
            <person name="Futagami T."/>
            <person name="Toyoda A."/>
            <person name="Takaki Y."/>
            <person name="Nishi S."/>
            <person name="Hori S."/>
            <person name="Arai W."/>
            <person name="Tsubouchi T."/>
            <person name="Morono Y."/>
            <person name="Uchiyama I."/>
            <person name="Ito T."/>
            <person name="Fujiyama A."/>
            <person name="Inagaki F."/>
            <person name="Takami H."/>
        </authorList>
    </citation>
    <scope>NUCLEOTIDE SEQUENCE</scope>
    <source>
        <strain evidence="1">Expedition CK06-06</strain>
    </source>
</reference>
<feature type="non-terminal residue" evidence="1">
    <location>
        <position position="1"/>
    </location>
</feature>
<protein>
    <submittedName>
        <fullName evidence="1">Uncharacterized protein</fullName>
    </submittedName>
</protein>
<sequence length="59" mass="6989">GNIVRLNVDINMKENPKKNWTYLTVMKTTRSRLKEHGKMGETYDTLLNRILNKVERKKA</sequence>
<comment type="caution">
    <text evidence="1">The sequence shown here is derived from an EMBL/GenBank/DDBJ whole genome shotgun (WGS) entry which is preliminary data.</text>
</comment>